<feature type="binding site" evidence="12">
    <location>
        <position position="451"/>
    </location>
    <ligand>
        <name>Zn(2+)</name>
        <dbReference type="ChEBI" id="CHEBI:29105"/>
        <label>1</label>
    </ligand>
</feature>
<dbReference type="GO" id="GO:0003677">
    <property type="term" value="F:DNA binding"/>
    <property type="evidence" value="ECO:0007669"/>
    <property type="project" value="UniProtKB-UniRule"/>
</dbReference>
<feature type="compositionally biased region" description="Basic and acidic residues" evidence="13">
    <location>
        <begin position="183"/>
        <end position="198"/>
    </location>
</feature>
<feature type="binding site" evidence="12">
    <location>
        <position position="475"/>
    </location>
    <ligand>
        <name>Zn(2+)</name>
        <dbReference type="ChEBI" id="CHEBI:29105"/>
        <label>2</label>
    </ligand>
</feature>
<name>A0A1Y2K9J3_9PROT</name>
<comment type="subunit">
    <text evidence="12">Component of the replication restart primosome.</text>
</comment>
<comment type="similarity">
    <text evidence="12">Belongs to the helicase family. PriA subfamily.</text>
</comment>
<evidence type="ECO:0000259" key="14">
    <source>
        <dbReference type="PROSITE" id="PS51192"/>
    </source>
</evidence>
<keyword evidence="8 12" id="KW-0067">ATP-binding</keyword>
<dbReference type="NCBIfam" id="TIGR00595">
    <property type="entry name" value="priA"/>
    <property type="match status" value="1"/>
</dbReference>
<organism evidence="15 16">
    <name type="scientific">Magnetofaba australis IT-1</name>
    <dbReference type="NCBI Taxonomy" id="1434232"/>
    <lineage>
        <taxon>Bacteria</taxon>
        <taxon>Pseudomonadati</taxon>
        <taxon>Pseudomonadota</taxon>
        <taxon>Magnetococcia</taxon>
        <taxon>Magnetococcales</taxon>
        <taxon>Magnetococcaceae</taxon>
        <taxon>Magnetofaba</taxon>
    </lineage>
</organism>
<dbReference type="GO" id="GO:0008270">
    <property type="term" value="F:zinc ion binding"/>
    <property type="evidence" value="ECO:0007669"/>
    <property type="project" value="UniProtKB-UniRule"/>
</dbReference>
<keyword evidence="4 12" id="KW-0547">Nucleotide-binding</keyword>
<dbReference type="InterPro" id="IPR027417">
    <property type="entry name" value="P-loop_NTPase"/>
</dbReference>
<dbReference type="STRING" id="1434232.MAIT1_01076"/>
<dbReference type="CDD" id="cd18804">
    <property type="entry name" value="SF2_C_priA"/>
    <property type="match status" value="1"/>
</dbReference>
<dbReference type="CDD" id="cd17929">
    <property type="entry name" value="DEXHc_priA"/>
    <property type="match status" value="1"/>
</dbReference>
<dbReference type="GO" id="GO:0006310">
    <property type="term" value="P:DNA recombination"/>
    <property type="evidence" value="ECO:0007669"/>
    <property type="project" value="InterPro"/>
</dbReference>
<comment type="catalytic activity">
    <reaction evidence="12">
        <text>Couples ATP hydrolysis with the unwinding of duplex DNA by translocating in the 3'-5' direction.</text>
        <dbReference type="EC" id="5.6.2.4"/>
    </reaction>
</comment>
<dbReference type="GO" id="GO:0005524">
    <property type="term" value="F:ATP binding"/>
    <property type="evidence" value="ECO:0007669"/>
    <property type="project" value="UniProtKB-UniRule"/>
</dbReference>
<evidence type="ECO:0000256" key="12">
    <source>
        <dbReference type="HAMAP-Rule" id="MF_00983"/>
    </source>
</evidence>
<dbReference type="InterPro" id="IPR014001">
    <property type="entry name" value="Helicase_ATP-bd"/>
</dbReference>
<dbReference type="SMART" id="SM00490">
    <property type="entry name" value="HELICc"/>
    <property type="match status" value="1"/>
</dbReference>
<reference evidence="15 16" key="1">
    <citation type="journal article" date="2016" name="BMC Genomics">
        <title>Combined genomic and structural analyses of a cultured magnetotactic bacterium reveals its niche adaptation to a dynamic environment.</title>
        <authorList>
            <person name="Araujo A.C."/>
            <person name="Morillo V."/>
            <person name="Cypriano J."/>
            <person name="Teixeira L.C."/>
            <person name="Leao P."/>
            <person name="Lyra S."/>
            <person name="Almeida L.G."/>
            <person name="Bazylinski D.A."/>
            <person name="Vasconcellos A.T."/>
            <person name="Abreu F."/>
            <person name="Lins U."/>
        </authorList>
    </citation>
    <scope>NUCLEOTIDE SEQUENCE [LARGE SCALE GENOMIC DNA]</scope>
    <source>
        <strain evidence="15 16">IT-1</strain>
    </source>
</reference>
<feature type="binding site" evidence="12">
    <location>
        <position position="460"/>
    </location>
    <ligand>
        <name>Zn(2+)</name>
        <dbReference type="ChEBI" id="CHEBI:29105"/>
        <label>2</label>
    </ligand>
</feature>
<evidence type="ECO:0000256" key="13">
    <source>
        <dbReference type="SAM" id="MobiDB-lite"/>
    </source>
</evidence>
<keyword evidence="2 12" id="KW-0235">DNA replication</keyword>
<evidence type="ECO:0000313" key="15">
    <source>
        <dbReference type="EMBL" id="OSM06120.1"/>
    </source>
</evidence>
<feature type="region of interest" description="Disordered" evidence="13">
    <location>
        <begin position="183"/>
        <end position="206"/>
    </location>
</feature>
<keyword evidence="16" id="KW-1185">Reference proteome</keyword>
<keyword evidence="10 12" id="KW-0413">Isomerase</keyword>
<comment type="catalytic activity">
    <reaction evidence="11 12">
        <text>ATP + H2O = ADP + phosphate + H(+)</text>
        <dbReference type="Rhea" id="RHEA:13065"/>
        <dbReference type="ChEBI" id="CHEBI:15377"/>
        <dbReference type="ChEBI" id="CHEBI:15378"/>
        <dbReference type="ChEBI" id="CHEBI:30616"/>
        <dbReference type="ChEBI" id="CHEBI:43474"/>
        <dbReference type="ChEBI" id="CHEBI:456216"/>
        <dbReference type="EC" id="5.6.2.4"/>
    </reaction>
</comment>
<dbReference type="PANTHER" id="PTHR30580:SF0">
    <property type="entry name" value="PRIMOSOMAL PROTEIN N"/>
    <property type="match status" value="1"/>
</dbReference>
<dbReference type="GO" id="GO:0006269">
    <property type="term" value="P:DNA replication, synthesis of primer"/>
    <property type="evidence" value="ECO:0007669"/>
    <property type="project" value="UniProtKB-KW"/>
</dbReference>
<dbReference type="Gene3D" id="3.40.50.300">
    <property type="entry name" value="P-loop containing nucleotide triphosphate hydrolases"/>
    <property type="match status" value="2"/>
</dbReference>
<evidence type="ECO:0000256" key="11">
    <source>
        <dbReference type="ARBA" id="ARBA00048988"/>
    </source>
</evidence>
<comment type="caution">
    <text evidence="15">The sequence shown here is derived from an EMBL/GenBank/DDBJ whole genome shotgun (WGS) entry which is preliminary data.</text>
</comment>
<sequence>MYAQVAIKGPYGGLFSYTIPDALREAAIPGALALVPMGRGNRTGLIWSLADTCDYTGEIKPLADILGDTPPLNAELMRLLDYIARYYRQAPASIAAAALPAHLLHDRKRRVIWLGETAPPDSLSPALRALADHLRKRKNGLMESTIAQHVGRAGLDRKLKLLRDDGLIRIEESWDARHKARENPHWEAEEQAEVRQLHEPPQLTDEQQEAVDALNEAITAGRFAPFLLQGVTGSGKTEVYFRAVETALAQGRQALLLVPEISLTPQLTARYRVRFHETLAVFHSGLTPARRHDEWRRARSGQARVIIGARSALFAPFADLGLIVVDEEHDGSYKQEEGVPYHARDMAIVRASFNQAVVVLGSATPAMESLHNAQHGKYHHLRLTQRATGADLPPIELVDLSDPQNREGMRAHSLIGKTLREAMSETLAAGKQSLLFLNRRGFAPALLCNLCGHSVSCPNCAVALTLHKGRNQLMCHYCDHVADPPDVCPECGQLGLIRFGPGTERLEEEVKQRFPDANVARLDRDAVKGSADRLAKTLDAFRSGAVDILVGTQMIAKGHHFSGLSLVGVIAAESAMSQPDFRAAERAFQLVTQVAGRAGRERGQTGRVLVQTFDPQHYALTAAACHDADLFADQELRFRAEAEYPPFSRMALVRFSCEDLGEGDRFVAELRRNLPHTEGALVLGPAPAPLSKLRGRHRWQLMIKGADIRMVHQAVGRILAAAEPLAGRNLRIGVDIDPQAFV</sequence>
<dbReference type="EC" id="5.6.2.4" evidence="12"/>
<dbReference type="Pfam" id="PF17764">
    <property type="entry name" value="PriA_3primeBD"/>
    <property type="match status" value="1"/>
</dbReference>
<dbReference type="GO" id="GO:0016887">
    <property type="term" value="F:ATP hydrolysis activity"/>
    <property type="evidence" value="ECO:0007669"/>
    <property type="project" value="RHEA"/>
</dbReference>
<dbReference type="GO" id="GO:0006302">
    <property type="term" value="P:double-strand break repair"/>
    <property type="evidence" value="ECO:0007669"/>
    <property type="project" value="InterPro"/>
</dbReference>
<evidence type="ECO:0000313" key="16">
    <source>
        <dbReference type="Proteomes" id="UP000194003"/>
    </source>
</evidence>
<dbReference type="FunFam" id="3.40.50.300:FF:000489">
    <property type="entry name" value="Primosome assembly protein PriA"/>
    <property type="match status" value="1"/>
</dbReference>
<dbReference type="GO" id="GO:0006270">
    <property type="term" value="P:DNA replication initiation"/>
    <property type="evidence" value="ECO:0007669"/>
    <property type="project" value="TreeGrafter"/>
</dbReference>
<dbReference type="PROSITE" id="PS51192">
    <property type="entry name" value="HELICASE_ATP_BIND_1"/>
    <property type="match status" value="1"/>
</dbReference>
<evidence type="ECO:0000256" key="4">
    <source>
        <dbReference type="ARBA" id="ARBA00022741"/>
    </source>
</evidence>
<dbReference type="InterPro" id="IPR040498">
    <property type="entry name" value="PriA_CRR"/>
</dbReference>
<dbReference type="InterPro" id="IPR042115">
    <property type="entry name" value="PriA_3primeBD_sf"/>
</dbReference>
<keyword evidence="6 12" id="KW-0347">Helicase</keyword>
<evidence type="ECO:0000256" key="1">
    <source>
        <dbReference type="ARBA" id="ARBA00022515"/>
    </source>
</evidence>
<evidence type="ECO:0000256" key="5">
    <source>
        <dbReference type="ARBA" id="ARBA00022801"/>
    </source>
</evidence>
<protein>
    <recommendedName>
        <fullName evidence="12">Replication restart protein PriA</fullName>
    </recommendedName>
    <alternativeName>
        <fullName evidence="12">ATP-dependent DNA helicase PriA</fullName>
        <ecNumber evidence="12">5.6.2.4</ecNumber>
    </alternativeName>
    <alternativeName>
        <fullName evidence="12">DNA 3'-5' helicase PriA</fullName>
    </alternativeName>
</protein>
<keyword evidence="5 12" id="KW-0378">Hydrolase</keyword>
<keyword evidence="1 12" id="KW-0639">Primosome</keyword>
<dbReference type="HAMAP" id="MF_00983">
    <property type="entry name" value="PriA"/>
    <property type="match status" value="1"/>
</dbReference>
<feature type="domain" description="Helicase ATP-binding" evidence="14">
    <location>
        <begin position="217"/>
        <end position="383"/>
    </location>
</feature>
<evidence type="ECO:0000256" key="6">
    <source>
        <dbReference type="ARBA" id="ARBA00022806"/>
    </source>
</evidence>
<dbReference type="Pfam" id="PF00270">
    <property type="entry name" value="DEAD"/>
    <property type="match status" value="1"/>
</dbReference>
<feature type="binding site" evidence="12">
    <location>
        <position position="457"/>
    </location>
    <ligand>
        <name>Zn(2+)</name>
        <dbReference type="ChEBI" id="CHEBI:29105"/>
        <label>2</label>
    </ligand>
</feature>
<gene>
    <name evidence="12" type="primary">priA</name>
    <name evidence="15" type="ORF">MAIT1_01076</name>
</gene>
<accession>A0A1Y2K9J3</accession>
<dbReference type="Proteomes" id="UP000194003">
    <property type="component" value="Unassembled WGS sequence"/>
</dbReference>
<dbReference type="AlphaFoldDB" id="A0A1Y2K9J3"/>
<comment type="function">
    <text evidence="12">Initiates the restart of stalled replication forks, which reloads the replicative helicase on sites other than the origin of replication. Recognizes and binds to abandoned replication forks and remodels them to uncover a helicase loading site. Promotes assembly of the primosome at these replication forks.</text>
</comment>
<comment type="cofactor">
    <cofactor evidence="12">
        <name>Zn(2+)</name>
        <dbReference type="ChEBI" id="CHEBI:29105"/>
    </cofactor>
    <text evidence="12">Binds 2 zinc ions per subunit.</text>
</comment>
<dbReference type="InterPro" id="IPR001650">
    <property type="entry name" value="Helicase_C-like"/>
</dbReference>
<dbReference type="Pfam" id="PF18074">
    <property type="entry name" value="PriA_C"/>
    <property type="match status" value="1"/>
</dbReference>
<dbReference type="InterPro" id="IPR011545">
    <property type="entry name" value="DEAD/DEAH_box_helicase_dom"/>
</dbReference>
<proteinExistence type="inferred from homology"/>
<evidence type="ECO:0000256" key="8">
    <source>
        <dbReference type="ARBA" id="ARBA00022840"/>
    </source>
</evidence>
<feature type="binding site" evidence="12">
    <location>
        <position position="448"/>
    </location>
    <ligand>
        <name>Zn(2+)</name>
        <dbReference type="ChEBI" id="CHEBI:29105"/>
        <label>1</label>
    </ligand>
</feature>
<feature type="binding site" evidence="12">
    <location>
        <position position="491"/>
    </location>
    <ligand>
        <name>Zn(2+)</name>
        <dbReference type="ChEBI" id="CHEBI:29105"/>
        <label>1</label>
    </ligand>
</feature>
<dbReference type="GO" id="GO:1990077">
    <property type="term" value="C:primosome complex"/>
    <property type="evidence" value="ECO:0007669"/>
    <property type="project" value="UniProtKB-UniRule"/>
</dbReference>
<dbReference type="SUPFAM" id="SSF52540">
    <property type="entry name" value="P-loop containing nucleoside triphosphate hydrolases"/>
    <property type="match status" value="2"/>
</dbReference>
<keyword evidence="3 12" id="KW-0479">Metal-binding</keyword>
<dbReference type="EMBL" id="LVJN01000016">
    <property type="protein sequence ID" value="OSM06120.1"/>
    <property type="molecule type" value="Genomic_DNA"/>
</dbReference>
<dbReference type="PANTHER" id="PTHR30580">
    <property type="entry name" value="PRIMOSOMAL PROTEIN N"/>
    <property type="match status" value="1"/>
</dbReference>
<dbReference type="InterPro" id="IPR041236">
    <property type="entry name" value="PriA_C"/>
</dbReference>
<evidence type="ECO:0000256" key="9">
    <source>
        <dbReference type="ARBA" id="ARBA00023125"/>
    </source>
</evidence>
<evidence type="ECO:0000256" key="7">
    <source>
        <dbReference type="ARBA" id="ARBA00022833"/>
    </source>
</evidence>
<evidence type="ECO:0000256" key="10">
    <source>
        <dbReference type="ARBA" id="ARBA00023235"/>
    </source>
</evidence>
<feature type="binding site" evidence="12">
    <location>
        <position position="488"/>
    </location>
    <ligand>
        <name>Zn(2+)</name>
        <dbReference type="ChEBI" id="CHEBI:29105"/>
        <label>1</label>
    </ligand>
</feature>
<keyword evidence="9 12" id="KW-0238">DNA-binding</keyword>
<dbReference type="SMART" id="SM00487">
    <property type="entry name" value="DEXDc"/>
    <property type="match status" value="1"/>
</dbReference>
<evidence type="ECO:0000256" key="2">
    <source>
        <dbReference type="ARBA" id="ARBA00022705"/>
    </source>
</evidence>
<dbReference type="InterPro" id="IPR005259">
    <property type="entry name" value="PriA"/>
</dbReference>
<dbReference type="GO" id="GO:0043138">
    <property type="term" value="F:3'-5' DNA helicase activity"/>
    <property type="evidence" value="ECO:0007669"/>
    <property type="project" value="UniProtKB-EC"/>
</dbReference>
<dbReference type="Pfam" id="PF18319">
    <property type="entry name" value="Zn_ribbon_PriA"/>
    <property type="match status" value="1"/>
</dbReference>
<feature type="binding site" evidence="12">
    <location>
        <position position="478"/>
    </location>
    <ligand>
        <name>Zn(2+)</name>
        <dbReference type="ChEBI" id="CHEBI:29105"/>
        <label>2</label>
    </ligand>
</feature>
<keyword evidence="7 12" id="KW-0862">Zinc</keyword>
<dbReference type="Gene3D" id="3.40.1440.60">
    <property type="entry name" value="PriA, 3(prime) DNA-binding domain"/>
    <property type="match status" value="1"/>
</dbReference>
<dbReference type="InterPro" id="IPR041222">
    <property type="entry name" value="PriA_3primeBD"/>
</dbReference>
<evidence type="ECO:0000256" key="3">
    <source>
        <dbReference type="ARBA" id="ARBA00022723"/>
    </source>
</evidence>